<gene>
    <name evidence="13" type="primary">ycjP_2</name>
    <name evidence="13" type="ORF">LA5096_02471</name>
</gene>
<feature type="transmembrane region" description="Helical" evidence="11">
    <location>
        <begin position="109"/>
        <end position="129"/>
    </location>
</feature>
<dbReference type="PROSITE" id="PS50928">
    <property type="entry name" value="ABC_TM1"/>
    <property type="match status" value="1"/>
</dbReference>
<dbReference type="InterPro" id="IPR035906">
    <property type="entry name" value="MetI-like_sf"/>
</dbReference>
<evidence type="ECO:0000313" key="14">
    <source>
        <dbReference type="Proteomes" id="UP000049983"/>
    </source>
</evidence>
<evidence type="ECO:0000256" key="1">
    <source>
        <dbReference type="ARBA" id="ARBA00002264"/>
    </source>
</evidence>
<evidence type="ECO:0000256" key="7">
    <source>
        <dbReference type="ARBA" id="ARBA00022692"/>
    </source>
</evidence>
<accession>A0A0M7A6R7</accession>
<evidence type="ECO:0000256" key="3">
    <source>
        <dbReference type="ARBA" id="ARBA00009047"/>
    </source>
</evidence>
<keyword evidence="9 11" id="KW-0472">Membrane</keyword>
<feature type="transmembrane region" description="Helical" evidence="11">
    <location>
        <begin position="141"/>
        <end position="161"/>
    </location>
</feature>
<keyword evidence="6" id="KW-0762">Sugar transport</keyword>
<dbReference type="GO" id="GO:0005886">
    <property type="term" value="C:plasma membrane"/>
    <property type="evidence" value="ECO:0007669"/>
    <property type="project" value="UniProtKB-SubCell"/>
</dbReference>
<dbReference type="EMBL" id="CXWC01000010">
    <property type="protein sequence ID" value="CTQ70301.1"/>
    <property type="molecule type" value="Genomic_DNA"/>
</dbReference>
<evidence type="ECO:0000256" key="5">
    <source>
        <dbReference type="ARBA" id="ARBA00022475"/>
    </source>
</evidence>
<evidence type="ECO:0000256" key="4">
    <source>
        <dbReference type="ARBA" id="ARBA00022448"/>
    </source>
</evidence>
<organism evidence="13 14">
    <name type="scientific">Roseibium album</name>
    <dbReference type="NCBI Taxonomy" id="311410"/>
    <lineage>
        <taxon>Bacteria</taxon>
        <taxon>Pseudomonadati</taxon>
        <taxon>Pseudomonadota</taxon>
        <taxon>Alphaproteobacteria</taxon>
        <taxon>Hyphomicrobiales</taxon>
        <taxon>Stappiaceae</taxon>
        <taxon>Roseibium</taxon>
    </lineage>
</organism>
<evidence type="ECO:0000256" key="9">
    <source>
        <dbReference type="ARBA" id="ARBA00023136"/>
    </source>
</evidence>
<keyword evidence="5" id="KW-1003">Cell membrane</keyword>
<dbReference type="OrthoDB" id="9809103at2"/>
<evidence type="ECO:0000256" key="6">
    <source>
        <dbReference type="ARBA" id="ARBA00022597"/>
    </source>
</evidence>
<feature type="transmembrane region" description="Helical" evidence="11">
    <location>
        <begin position="12"/>
        <end position="33"/>
    </location>
</feature>
<dbReference type="STRING" id="311410.LA5095_01216"/>
<dbReference type="InterPro" id="IPR000515">
    <property type="entry name" value="MetI-like"/>
</dbReference>
<sequence length="277" mass="29850">MSQKVKNLIRWLVFILVALIINFPVLATLSASLKTAAEISRNPGIFVQSPTLENYASILEVSERLNIFSYLQNSLIASTIASVLPIVLCFPLAYAVARRGYGKSLIFPTVVNLRAMPLIIFAIPLYMMYQSVGLLDTPLGLGLILAVVNLPLALLILVNAINDVPFELDEAARIDGARIFVILLKIVFPICLPALATVFIFSFITAWNEFLFGLMLTTTDAVPMTVGASFFFSSGGGGVQWGVAAAVIIVASVTPVVLGILMYKHISRSMIAGAVKG</sequence>
<evidence type="ECO:0000256" key="11">
    <source>
        <dbReference type="RuleBase" id="RU363032"/>
    </source>
</evidence>
<dbReference type="AlphaFoldDB" id="A0A0M7A6R7"/>
<dbReference type="Gene3D" id="1.10.3720.10">
    <property type="entry name" value="MetI-like"/>
    <property type="match status" value="1"/>
</dbReference>
<dbReference type="SUPFAM" id="SSF161098">
    <property type="entry name" value="MetI-like"/>
    <property type="match status" value="1"/>
</dbReference>
<protein>
    <recommendedName>
        <fullName evidence="10">Maltose/maltodextrin transport system permease protein MalG</fullName>
    </recommendedName>
</protein>
<evidence type="ECO:0000259" key="12">
    <source>
        <dbReference type="PROSITE" id="PS50928"/>
    </source>
</evidence>
<dbReference type="PANTHER" id="PTHR32243">
    <property type="entry name" value="MALTOSE TRANSPORT SYSTEM PERMEASE-RELATED"/>
    <property type="match status" value="1"/>
</dbReference>
<dbReference type="RefSeq" id="WP_029061246.1">
    <property type="nucleotide sequence ID" value="NZ_CANMGD010000009.1"/>
</dbReference>
<keyword evidence="4 11" id="KW-0813">Transport</keyword>
<keyword evidence="7 11" id="KW-0812">Transmembrane</keyword>
<dbReference type="InterPro" id="IPR050901">
    <property type="entry name" value="BP-dep_ABC_trans_perm"/>
</dbReference>
<dbReference type="PANTHER" id="PTHR32243:SF50">
    <property type="entry name" value="MALTOSE_MALTODEXTRIN TRANSPORT SYSTEM PERMEASE PROTEIN MALG"/>
    <property type="match status" value="1"/>
</dbReference>
<feature type="transmembrane region" description="Helical" evidence="11">
    <location>
        <begin position="182"/>
        <end position="207"/>
    </location>
</feature>
<keyword evidence="14" id="KW-1185">Reference proteome</keyword>
<dbReference type="Pfam" id="PF00528">
    <property type="entry name" value="BPD_transp_1"/>
    <property type="match status" value="1"/>
</dbReference>
<evidence type="ECO:0000256" key="2">
    <source>
        <dbReference type="ARBA" id="ARBA00004651"/>
    </source>
</evidence>
<evidence type="ECO:0000256" key="8">
    <source>
        <dbReference type="ARBA" id="ARBA00022989"/>
    </source>
</evidence>
<dbReference type="CDD" id="cd06261">
    <property type="entry name" value="TM_PBP2"/>
    <property type="match status" value="1"/>
</dbReference>
<keyword evidence="8 11" id="KW-1133">Transmembrane helix</keyword>
<evidence type="ECO:0000256" key="10">
    <source>
        <dbReference type="ARBA" id="ARBA00041109"/>
    </source>
</evidence>
<dbReference type="GeneID" id="97669854"/>
<feature type="transmembrane region" description="Helical" evidence="11">
    <location>
        <begin position="241"/>
        <end position="263"/>
    </location>
</feature>
<comment type="subcellular location">
    <subcellularLocation>
        <location evidence="2 11">Cell membrane</location>
        <topology evidence="2 11">Multi-pass membrane protein</topology>
    </subcellularLocation>
</comment>
<name>A0A0M7A6R7_9HYPH</name>
<evidence type="ECO:0000313" key="13">
    <source>
        <dbReference type="EMBL" id="CTQ70301.1"/>
    </source>
</evidence>
<comment type="similarity">
    <text evidence="3">Belongs to the binding-protein-dependent transport system permease family. MalFG subfamily.</text>
</comment>
<proteinExistence type="inferred from homology"/>
<reference evidence="14" key="1">
    <citation type="submission" date="2015-07" db="EMBL/GenBank/DDBJ databases">
        <authorList>
            <person name="Rodrigo-Torres Lidia"/>
            <person name="Arahal R.David."/>
        </authorList>
    </citation>
    <scope>NUCLEOTIDE SEQUENCE [LARGE SCALE GENOMIC DNA]</scope>
    <source>
        <strain evidence="14">CECT 5096</strain>
    </source>
</reference>
<feature type="domain" description="ABC transmembrane type-1" evidence="12">
    <location>
        <begin position="71"/>
        <end position="262"/>
    </location>
</feature>
<comment type="function">
    <text evidence="1">Part of the ABC transporter complex MalEFGK involved in maltose/maltodextrin import. Probably responsible for the translocation of the substrate across the membrane.</text>
</comment>
<feature type="transmembrane region" description="Helical" evidence="11">
    <location>
        <begin position="75"/>
        <end position="97"/>
    </location>
</feature>
<dbReference type="Proteomes" id="UP000049983">
    <property type="component" value="Unassembled WGS sequence"/>
</dbReference>
<dbReference type="GO" id="GO:0055085">
    <property type="term" value="P:transmembrane transport"/>
    <property type="evidence" value="ECO:0007669"/>
    <property type="project" value="InterPro"/>
</dbReference>